<proteinExistence type="predicted"/>
<accession>A0A4Y2IGR6</accession>
<protein>
    <submittedName>
        <fullName evidence="1">Uncharacterized protein</fullName>
    </submittedName>
</protein>
<comment type="caution">
    <text evidence="1">The sequence shown here is derived from an EMBL/GenBank/DDBJ whole genome shotgun (WGS) entry which is preliminary data.</text>
</comment>
<evidence type="ECO:0000313" key="2">
    <source>
        <dbReference type="Proteomes" id="UP000499080"/>
    </source>
</evidence>
<keyword evidence="2" id="KW-1185">Reference proteome</keyword>
<dbReference type="Proteomes" id="UP000499080">
    <property type="component" value="Unassembled WGS sequence"/>
</dbReference>
<name>A0A4Y2IGR6_ARAVE</name>
<evidence type="ECO:0000313" key="1">
    <source>
        <dbReference type="EMBL" id="GBM76176.1"/>
    </source>
</evidence>
<dbReference type="EMBL" id="BGPR01002604">
    <property type="protein sequence ID" value="GBM76176.1"/>
    <property type="molecule type" value="Genomic_DNA"/>
</dbReference>
<sequence length="122" mass="14112">MRCLLENSTLYIDYQNFLDCLGKPDSPNTCMTQNRRRADSILICVAMEPTYCSATDSETTTFGRFYTGQAMSHMRAFPEFFVRSLSVKYKHHPSILHPPHFDENNCARRMRKSDEGFESVAK</sequence>
<reference evidence="1 2" key="1">
    <citation type="journal article" date="2019" name="Sci. Rep.">
        <title>Orb-weaving spider Araneus ventricosus genome elucidates the spidroin gene catalogue.</title>
        <authorList>
            <person name="Kono N."/>
            <person name="Nakamura H."/>
            <person name="Ohtoshi R."/>
            <person name="Moran D.A.P."/>
            <person name="Shinohara A."/>
            <person name="Yoshida Y."/>
            <person name="Fujiwara M."/>
            <person name="Mori M."/>
            <person name="Tomita M."/>
            <person name="Arakawa K."/>
        </authorList>
    </citation>
    <scope>NUCLEOTIDE SEQUENCE [LARGE SCALE GENOMIC DNA]</scope>
</reference>
<gene>
    <name evidence="1" type="ORF">AVEN_224135_1</name>
</gene>
<organism evidence="1 2">
    <name type="scientific">Araneus ventricosus</name>
    <name type="common">Orbweaver spider</name>
    <name type="synonym">Epeira ventricosa</name>
    <dbReference type="NCBI Taxonomy" id="182803"/>
    <lineage>
        <taxon>Eukaryota</taxon>
        <taxon>Metazoa</taxon>
        <taxon>Ecdysozoa</taxon>
        <taxon>Arthropoda</taxon>
        <taxon>Chelicerata</taxon>
        <taxon>Arachnida</taxon>
        <taxon>Araneae</taxon>
        <taxon>Araneomorphae</taxon>
        <taxon>Entelegynae</taxon>
        <taxon>Araneoidea</taxon>
        <taxon>Araneidae</taxon>
        <taxon>Araneus</taxon>
    </lineage>
</organism>
<dbReference type="AlphaFoldDB" id="A0A4Y2IGR6"/>